<dbReference type="InterPro" id="IPR007813">
    <property type="entry name" value="PilN"/>
</dbReference>
<evidence type="ECO:0000313" key="2">
    <source>
        <dbReference type="EMBL" id="MBB4012494.1"/>
    </source>
</evidence>
<organism evidence="2 3">
    <name type="scientific">Niveibacterium umoris</name>
    <dbReference type="NCBI Taxonomy" id="1193620"/>
    <lineage>
        <taxon>Bacteria</taxon>
        <taxon>Pseudomonadati</taxon>
        <taxon>Pseudomonadota</taxon>
        <taxon>Betaproteobacteria</taxon>
        <taxon>Rhodocyclales</taxon>
        <taxon>Rhodocyclaceae</taxon>
        <taxon>Niveibacterium</taxon>
    </lineage>
</organism>
<protein>
    <submittedName>
        <fullName evidence="2">Tfp pilus assembly protein PilN</fullName>
    </submittedName>
</protein>
<evidence type="ECO:0000313" key="3">
    <source>
        <dbReference type="Proteomes" id="UP000561045"/>
    </source>
</evidence>
<feature type="transmembrane region" description="Helical" evidence="1">
    <location>
        <begin position="20"/>
        <end position="43"/>
    </location>
</feature>
<accession>A0A840BJD8</accession>
<keyword evidence="1" id="KW-0812">Transmembrane</keyword>
<sequence>MKPNINLADHALLPREPHFTLASLVAALGLVAVALVLVAAWSMHVAGQRAAERAAMQVQLDRMQREIAALTAQLAPKGDEAQFAERLAALSQEGEELRRVMKMLEGGGVGSTSGFSATLGGLAGNRVEGVWLTSLHLTPERAEFSGKTLSAERLPQFIGALARIDALHDRSFAAVEIKETQPAAVDSSASAPVAKYAPLTFRIGQEEAGKR</sequence>
<dbReference type="EMBL" id="JACIET010000001">
    <property type="protein sequence ID" value="MBB4012494.1"/>
    <property type="molecule type" value="Genomic_DNA"/>
</dbReference>
<keyword evidence="3" id="KW-1185">Reference proteome</keyword>
<dbReference type="Proteomes" id="UP000561045">
    <property type="component" value="Unassembled WGS sequence"/>
</dbReference>
<keyword evidence="1" id="KW-1133">Transmembrane helix</keyword>
<dbReference type="Pfam" id="PF05137">
    <property type="entry name" value="PilN"/>
    <property type="match status" value="1"/>
</dbReference>
<name>A0A840BJD8_9RHOO</name>
<gene>
    <name evidence="2" type="ORF">GGR36_001802</name>
</gene>
<evidence type="ECO:0000256" key="1">
    <source>
        <dbReference type="SAM" id="Phobius"/>
    </source>
</evidence>
<dbReference type="RefSeq" id="WP_183634289.1">
    <property type="nucleotide sequence ID" value="NZ_BAABLE010000011.1"/>
</dbReference>
<reference evidence="2 3" key="1">
    <citation type="submission" date="2020-08" db="EMBL/GenBank/DDBJ databases">
        <title>Genomic Encyclopedia of Type Strains, Phase IV (KMG-IV): sequencing the most valuable type-strain genomes for metagenomic binning, comparative biology and taxonomic classification.</title>
        <authorList>
            <person name="Goeker M."/>
        </authorList>
    </citation>
    <scope>NUCLEOTIDE SEQUENCE [LARGE SCALE GENOMIC DNA]</scope>
    <source>
        <strain evidence="2 3">DSM 106739</strain>
    </source>
</reference>
<dbReference type="AlphaFoldDB" id="A0A840BJD8"/>
<keyword evidence="1" id="KW-0472">Membrane</keyword>
<proteinExistence type="predicted"/>
<comment type="caution">
    <text evidence="2">The sequence shown here is derived from an EMBL/GenBank/DDBJ whole genome shotgun (WGS) entry which is preliminary data.</text>
</comment>